<dbReference type="EMBL" id="JBHSRF010000101">
    <property type="protein sequence ID" value="MFC6086816.1"/>
    <property type="molecule type" value="Genomic_DNA"/>
</dbReference>
<evidence type="ECO:0000313" key="2">
    <source>
        <dbReference type="Proteomes" id="UP001596137"/>
    </source>
</evidence>
<dbReference type="Proteomes" id="UP001596137">
    <property type="component" value="Unassembled WGS sequence"/>
</dbReference>
<sequence>MLNHVLLEWLGNEVPDQHAMIYLADEAGAESVGRAVMDVLAAYGIEVAERLPIVRGSWFLRLRLFLRAWAGSEEAKALLADLEYAARLRLLQQPISEVDEKKGAAVAALIQALETQQTAVVMIGSIIILKCDGVLAVRDLSSRELAFMARNPGLVRSPQELLVALDELAIHESRGPRRQPLVGHSEGSS</sequence>
<organism evidence="1 2">
    <name type="scientific">Sphaerisporangium aureirubrum</name>
    <dbReference type="NCBI Taxonomy" id="1544736"/>
    <lineage>
        <taxon>Bacteria</taxon>
        <taxon>Bacillati</taxon>
        <taxon>Actinomycetota</taxon>
        <taxon>Actinomycetes</taxon>
        <taxon>Streptosporangiales</taxon>
        <taxon>Streptosporangiaceae</taxon>
        <taxon>Sphaerisporangium</taxon>
    </lineage>
</organism>
<protein>
    <submittedName>
        <fullName evidence="1">Uncharacterized protein</fullName>
    </submittedName>
</protein>
<reference evidence="2" key="1">
    <citation type="journal article" date="2019" name="Int. J. Syst. Evol. Microbiol.">
        <title>The Global Catalogue of Microorganisms (GCM) 10K type strain sequencing project: providing services to taxonomists for standard genome sequencing and annotation.</title>
        <authorList>
            <consortium name="The Broad Institute Genomics Platform"/>
            <consortium name="The Broad Institute Genome Sequencing Center for Infectious Disease"/>
            <person name="Wu L."/>
            <person name="Ma J."/>
        </authorList>
    </citation>
    <scope>NUCLEOTIDE SEQUENCE [LARGE SCALE GENOMIC DNA]</scope>
    <source>
        <strain evidence="2">JCM 30346</strain>
    </source>
</reference>
<keyword evidence="2" id="KW-1185">Reference proteome</keyword>
<proteinExistence type="predicted"/>
<comment type="caution">
    <text evidence="1">The sequence shown here is derived from an EMBL/GenBank/DDBJ whole genome shotgun (WGS) entry which is preliminary data.</text>
</comment>
<dbReference type="RefSeq" id="WP_380762377.1">
    <property type="nucleotide sequence ID" value="NZ_JBHSRF010000101.1"/>
</dbReference>
<name>A0ABW1NUX9_9ACTN</name>
<accession>A0ABW1NUX9</accession>
<gene>
    <name evidence="1" type="ORF">ACFP1K_37010</name>
</gene>
<evidence type="ECO:0000313" key="1">
    <source>
        <dbReference type="EMBL" id="MFC6086816.1"/>
    </source>
</evidence>